<comment type="caution">
    <text evidence="2">The sequence shown here is derived from an EMBL/GenBank/DDBJ whole genome shotgun (WGS) entry which is preliminary data.</text>
</comment>
<feature type="compositionally biased region" description="Low complexity" evidence="1">
    <location>
        <begin position="157"/>
        <end position="167"/>
    </location>
</feature>
<organism evidence="2 3">
    <name type="scientific">Modicella reniformis</name>
    <dbReference type="NCBI Taxonomy" id="1440133"/>
    <lineage>
        <taxon>Eukaryota</taxon>
        <taxon>Fungi</taxon>
        <taxon>Fungi incertae sedis</taxon>
        <taxon>Mucoromycota</taxon>
        <taxon>Mortierellomycotina</taxon>
        <taxon>Mortierellomycetes</taxon>
        <taxon>Mortierellales</taxon>
        <taxon>Mortierellaceae</taxon>
        <taxon>Modicella</taxon>
    </lineage>
</organism>
<feature type="compositionally biased region" description="Basic residues" evidence="1">
    <location>
        <begin position="195"/>
        <end position="206"/>
    </location>
</feature>
<dbReference type="OrthoDB" id="2444106at2759"/>
<sequence length="231" mass="25355">MQTPKDHQPSSSVLNLGRIEEAASWELPSNFFIETEPSQWLPEKFYDAGYTDIGAFLESLAVLSKKRTLSFGIRSFCSNLLEYLVSLDGRTFLDCLATSRSITIEETSFQSKVVLQALRSANKTTPTDASKVPANLVSSSSSSSAPSLEKPKRSEQAEPAEPAASSEIPKKRKVASEQNSMAGGEGDLDQEKGSTKKSRRIKKKQSSNRTKALEAEVTRSISESTKSRRIE</sequence>
<dbReference type="Proteomes" id="UP000749646">
    <property type="component" value="Unassembled WGS sequence"/>
</dbReference>
<dbReference type="EMBL" id="JAAAHW010011288">
    <property type="protein sequence ID" value="KAF9920306.1"/>
    <property type="molecule type" value="Genomic_DNA"/>
</dbReference>
<name>A0A9P6IJZ0_9FUNG</name>
<feature type="region of interest" description="Disordered" evidence="1">
    <location>
        <begin position="122"/>
        <end position="231"/>
    </location>
</feature>
<dbReference type="AlphaFoldDB" id="A0A9P6IJZ0"/>
<feature type="non-terminal residue" evidence="2">
    <location>
        <position position="231"/>
    </location>
</feature>
<evidence type="ECO:0000313" key="2">
    <source>
        <dbReference type="EMBL" id="KAF9920306.1"/>
    </source>
</evidence>
<evidence type="ECO:0000313" key="3">
    <source>
        <dbReference type="Proteomes" id="UP000749646"/>
    </source>
</evidence>
<evidence type="ECO:0000256" key="1">
    <source>
        <dbReference type="SAM" id="MobiDB-lite"/>
    </source>
</evidence>
<protein>
    <submittedName>
        <fullName evidence="2">Uncharacterized protein</fullName>
    </submittedName>
</protein>
<reference evidence="2" key="1">
    <citation type="journal article" date="2020" name="Fungal Divers.">
        <title>Resolving the Mortierellaceae phylogeny through synthesis of multi-gene phylogenetics and phylogenomics.</title>
        <authorList>
            <person name="Vandepol N."/>
            <person name="Liber J."/>
            <person name="Desiro A."/>
            <person name="Na H."/>
            <person name="Kennedy M."/>
            <person name="Barry K."/>
            <person name="Grigoriev I.V."/>
            <person name="Miller A.N."/>
            <person name="O'Donnell K."/>
            <person name="Stajich J.E."/>
            <person name="Bonito G."/>
        </authorList>
    </citation>
    <scope>NUCLEOTIDE SEQUENCE</scope>
    <source>
        <strain evidence="2">MES-2147</strain>
    </source>
</reference>
<gene>
    <name evidence="2" type="ORF">BGZ65_011373</name>
</gene>
<keyword evidence="3" id="KW-1185">Reference proteome</keyword>
<proteinExistence type="predicted"/>
<accession>A0A9P6IJZ0</accession>